<gene>
    <name evidence="1" type="ORF">HF209_27035</name>
</gene>
<name>A0ABR6TF61_9PSED</name>
<sequence>MDDSQDTSADTLNQLTSMTPNFGISARGFSDVDSATRLATITGEVVRVLGNKFDLSGLDGVTIAVDYNQALLELDRGYETTFKLTATNSHVAGVAMTPAVLRGDVLKSHIVVNAGHIWPLLELDDAEGRAHAIHVLAHECGHVEVTNAFDRCFPNVLLRPKYGPILEQLQWKVILSVWDEYAVTMISAPFGESQTESYENSFLNDLALVDEQSNKLILEFRRHQSVEQVLGEIYGCYGTLLKFAAYHLGNLQGLGIPWHNSEKTALALHGHWFLPYFERLGDACQEIAKDFGKWTDTARFFLIAGIIDDLVCRAGLFIKTQGDRLLVDIPYTAETDPLFLK</sequence>
<dbReference type="EMBL" id="JAAXCZ010000018">
    <property type="protein sequence ID" value="MBC2384604.1"/>
    <property type="molecule type" value="Genomic_DNA"/>
</dbReference>
<evidence type="ECO:0000313" key="2">
    <source>
        <dbReference type="Proteomes" id="UP000534677"/>
    </source>
</evidence>
<accession>A0ABR6TF61</accession>
<keyword evidence="2" id="KW-1185">Reference proteome</keyword>
<evidence type="ECO:0000313" key="1">
    <source>
        <dbReference type="EMBL" id="MBC2384604.1"/>
    </source>
</evidence>
<protein>
    <recommendedName>
        <fullName evidence="3">Peptidase M48 domain-containing protein</fullName>
    </recommendedName>
</protein>
<comment type="caution">
    <text evidence="1">The sequence shown here is derived from an EMBL/GenBank/DDBJ whole genome shotgun (WGS) entry which is preliminary data.</text>
</comment>
<dbReference type="RefSeq" id="WP_185710108.1">
    <property type="nucleotide sequence ID" value="NZ_JAAXCZ010000018.1"/>
</dbReference>
<proteinExistence type="predicted"/>
<organism evidence="1 2">
    <name type="scientific">Pseudomonas cremoris</name>
    <dbReference type="NCBI Taxonomy" id="2724178"/>
    <lineage>
        <taxon>Bacteria</taxon>
        <taxon>Pseudomonadati</taxon>
        <taxon>Pseudomonadota</taxon>
        <taxon>Gammaproteobacteria</taxon>
        <taxon>Pseudomonadales</taxon>
        <taxon>Pseudomonadaceae</taxon>
        <taxon>Pseudomonas</taxon>
    </lineage>
</organism>
<evidence type="ECO:0008006" key="3">
    <source>
        <dbReference type="Google" id="ProtNLM"/>
    </source>
</evidence>
<reference evidence="1 2" key="1">
    <citation type="submission" date="2020-04" db="EMBL/GenBank/DDBJ databases">
        <title>Pseudomonas crami sp. nov., a novel proteolytic bacterial species isolated from cream.</title>
        <authorList>
            <person name="Hofmann K."/>
            <person name="Woller A."/>
            <person name="Huptas C."/>
            <person name="Wenning M."/>
            <person name="Scherer S."/>
            <person name="Doll E.V."/>
        </authorList>
    </citation>
    <scope>NUCLEOTIDE SEQUENCE [LARGE SCALE GENOMIC DNA]</scope>
    <source>
        <strain evidence="1 2">WS 5096</strain>
    </source>
</reference>
<dbReference type="Proteomes" id="UP000534677">
    <property type="component" value="Unassembled WGS sequence"/>
</dbReference>